<dbReference type="AlphaFoldDB" id="A0A8D8NPV9"/>
<sequence length="102" mass="12209">MAGTKQPPPVRRKPRMKTRSTWKLARRTKSCCTMPLAKRPRRRHRTPSPRKMANRPKRAILQVRNRRFRRKKKVIFNRNDISPQSVFRTLSPTFKTKMLELG</sequence>
<feature type="compositionally biased region" description="Basic residues" evidence="1">
    <location>
        <begin position="38"/>
        <end position="57"/>
    </location>
</feature>
<feature type="compositionally biased region" description="Basic residues" evidence="1">
    <location>
        <begin position="10"/>
        <end position="29"/>
    </location>
</feature>
<proteinExistence type="predicted"/>
<reference evidence="2" key="1">
    <citation type="submission" date="2021-05" db="EMBL/GenBank/DDBJ databases">
        <authorList>
            <person name="Alioto T."/>
            <person name="Alioto T."/>
            <person name="Gomez Garrido J."/>
        </authorList>
    </citation>
    <scope>NUCLEOTIDE SEQUENCE</scope>
</reference>
<evidence type="ECO:0000313" key="2">
    <source>
        <dbReference type="EMBL" id="CAG6572603.1"/>
    </source>
</evidence>
<protein>
    <submittedName>
        <fullName evidence="2">(northern house mosquito) hypothetical protein</fullName>
    </submittedName>
</protein>
<dbReference type="EMBL" id="HBUE01287856">
    <property type="protein sequence ID" value="CAG6572603.1"/>
    <property type="molecule type" value="Transcribed_RNA"/>
</dbReference>
<organism evidence="2">
    <name type="scientific">Culex pipiens</name>
    <name type="common">House mosquito</name>
    <dbReference type="NCBI Taxonomy" id="7175"/>
    <lineage>
        <taxon>Eukaryota</taxon>
        <taxon>Metazoa</taxon>
        <taxon>Ecdysozoa</taxon>
        <taxon>Arthropoda</taxon>
        <taxon>Hexapoda</taxon>
        <taxon>Insecta</taxon>
        <taxon>Pterygota</taxon>
        <taxon>Neoptera</taxon>
        <taxon>Endopterygota</taxon>
        <taxon>Diptera</taxon>
        <taxon>Nematocera</taxon>
        <taxon>Culicoidea</taxon>
        <taxon>Culicidae</taxon>
        <taxon>Culicinae</taxon>
        <taxon>Culicini</taxon>
        <taxon>Culex</taxon>
        <taxon>Culex</taxon>
    </lineage>
</organism>
<feature type="region of interest" description="Disordered" evidence="1">
    <location>
        <begin position="1"/>
        <end position="57"/>
    </location>
</feature>
<dbReference type="EMBL" id="HBUE01182237">
    <property type="protein sequence ID" value="CAG6521036.1"/>
    <property type="molecule type" value="Transcribed_RNA"/>
</dbReference>
<evidence type="ECO:0000256" key="1">
    <source>
        <dbReference type="SAM" id="MobiDB-lite"/>
    </source>
</evidence>
<name>A0A8D8NPV9_CULPI</name>
<accession>A0A8D8NPV9</accession>